<protein>
    <submittedName>
        <fullName evidence="10">N-acetylglucosamine-6-phosphate deacetylase</fullName>
        <ecNumber evidence="10">3.5.1.25</ecNumber>
    </submittedName>
</protein>
<comment type="cofactor">
    <cofactor evidence="8">
        <name>a divalent metal cation</name>
        <dbReference type="ChEBI" id="CHEBI:60240"/>
    </cofactor>
    <text evidence="8">Binds 1 divalent metal cation per subunit.</text>
</comment>
<proteinExistence type="inferred from homology"/>
<dbReference type="RefSeq" id="WP_249242286.1">
    <property type="nucleotide sequence ID" value="NZ_CP096649.1"/>
</dbReference>
<keyword evidence="3 5" id="KW-0378">Hydrolase</keyword>
<gene>
    <name evidence="10" type="primary">nagA</name>
    <name evidence="10" type="ORF">M1R53_05540</name>
</gene>
<evidence type="ECO:0000256" key="8">
    <source>
        <dbReference type="PIRSR" id="PIRSR038994-3"/>
    </source>
</evidence>
<dbReference type="PANTHER" id="PTHR11113:SF14">
    <property type="entry name" value="N-ACETYLGLUCOSAMINE-6-PHOSPHATE DEACETYLASE"/>
    <property type="match status" value="1"/>
</dbReference>
<evidence type="ECO:0000256" key="4">
    <source>
        <dbReference type="ARBA" id="ARBA00023277"/>
    </source>
</evidence>
<dbReference type="EMBL" id="CP096649">
    <property type="protein sequence ID" value="UQK58701.1"/>
    <property type="molecule type" value="Genomic_DNA"/>
</dbReference>
<evidence type="ECO:0000256" key="5">
    <source>
        <dbReference type="PIRNR" id="PIRNR038994"/>
    </source>
</evidence>
<dbReference type="InterPro" id="IPR003764">
    <property type="entry name" value="GlcNAc_6-P_deAcase"/>
</dbReference>
<feature type="binding site" evidence="8">
    <location>
        <position position="119"/>
    </location>
    <ligand>
        <name>Zn(2+)</name>
        <dbReference type="ChEBI" id="CHEBI:29105"/>
    </ligand>
</feature>
<dbReference type="SUPFAM" id="SSF51338">
    <property type="entry name" value="Composite domain of metallo-dependent hydrolases"/>
    <property type="match status" value="1"/>
</dbReference>
<evidence type="ECO:0000256" key="7">
    <source>
        <dbReference type="PIRSR" id="PIRSR038994-2"/>
    </source>
</evidence>
<evidence type="ECO:0000259" key="9">
    <source>
        <dbReference type="Pfam" id="PF01979"/>
    </source>
</evidence>
<feature type="active site" description="Proton donor/acceptor" evidence="6">
    <location>
        <position position="263"/>
    </location>
</feature>
<dbReference type="GO" id="GO:0008448">
    <property type="term" value="F:N-acetylglucosamine-6-phosphate deacetylase activity"/>
    <property type="evidence" value="ECO:0007669"/>
    <property type="project" value="UniProtKB-EC"/>
</dbReference>
<feature type="binding site" evidence="8">
    <location>
        <position position="205"/>
    </location>
    <ligand>
        <name>Zn(2+)</name>
        <dbReference type="ChEBI" id="CHEBI:29105"/>
    </ligand>
</feature>
<evidence type="ECO:0000256" key="6">
    <source>
        <dbReference type="PIRSR" id="PIRSR038994-1"/>
    </source>
</evidence>
<feature type="binding site" evidence="7">
    <location>
        <position position="240"/>
    </location>
    <ligand>
        <name>substrate</name>
    </ligand>
</feature>
<feature type="domain" description="Amidohydrolase-related" evidence="9">
    <location>
        <begin position="42"/>
        <end position="366"/>
    </location>
</feature>
<dbReference type="GO" id="GO:0006046">
    <property type="term" value="P:N-acetylglucosamine catabolic process"/>
    <property type="evidence" value="ECO:0007669"/>
    <property type="project" value="TreeGrafter"/>
</dbReference>
<feature type="binding site" evidence="8">
    <location>
        <position position="184"/>
    </location>
    <ligand>
        <name>Zn(2+)</name>
        <dbReference type="ChEBI" id="CHEBI:29105"/>
    </ligand>
</feature>
<evidence type="ECO:0000256" key="1">
    <source>
        <dbReference type="ARBA" id="ARBA00010716"/>
    </source>
</evidence>
<feature type="binding site" evidence="7">
    <location>
        <begin position="208"/>
        <end position="209"/>
    </location>
    <ligand>
        <name>substrate</name>
    </ligand>
</feature>
<accession>A0A9E7DIT2</accession>
<feature type="binding site" evidence="7">
    <location>
        <begin position="296"/>
        <end position="298"/>
    </location>
    <ligand>
        <name>substrate</name>
    </ligand>
</feature>
<dbReference type="NCBIfam" id="TIGR00221">
    <property type="entry name" value="nagA"/>
    <property type="match status" value="1"/>
</dbReference>
<dbReference type="InterPro" id="IPR006680">
    <property type="entry name" value="Amidohydro-rel"/>
</dbReference>
<keyword evidence="11" id="KW-1185">Reference proteome</keyword>
<name>A0A9E7DIT2_9FIRM</name>
<evidence type="ECO:0000256" key="2">
    <source>
        <dbReference type="ARBA" id="ARBA00022723"/>
    </source>
</evidence>
<dbReference type="KEGG" id="fms:M1R53_05540"/>
<dbReference type="PIRSF" id="PIRSF038994">
    <property type="entry name" value="NagA"/>
    <property type="match status" value="1"/>
</dbReference>
<reference evidence="10" key="1">
    <citation type="submission" date="2022-04" db="EMBL/GenBank/DDBJ databases">
        <title>Complete genome sequences of Ezakiella coagulans and Fenollaria massiliensis.</title>
        <authorList>
            <person name="France M.T."/>
            <person name="Clifford J."/>
            <person name="Narina S."/>
            <person name="Rutt L."/>
            <person name="Ravel J."/>
        </authorList>
    </citation>
    <scope>NUCLEOTIDE SEQUENCE</scope>
    <source>
        <strain evidence="10">C0061C2</strain>
    </source>
</reference>
<feature type="binding site" evidence="7">
    <location>
        <position position="216"/>
    </location>
    <ligand>
        <name>substrate</name>
    </ligand>
</feature>
<dbReference type="Gene3D" id="2.30.40.10">
    <property type="entry name" value="Urease, subunit C, domain 1"/>
    <property type="match status" value="1"/>
</dbReference>
<evidence type="ECO:0000313" key="11">
    <source>
        <dbReference type="Proteomes" id="UP000831151"/>
    </source>
</evidence>
<dbReference type="InterPro" id="IPR011059">
    <property type="entry name" value="Metal-dep_hydrolase_composite"/>
</dbReference>
<dbReference type="Gene3D" id="3.20.20.140">
    <property type="entry name" value="Metal-dependent hydrolases"/>
    <property type="match status" value="1"/>
</dbReference>
<dbReference type="SUPFAM" id="SSF51556">
    <property type="entry name" value="Metallo-dependent hydrolases"/>
    <property type="match status" value="1"/>
</dbReference>
<sequence length="375" mass="40958">MLIKGANVYCDGKFIRKDIAVSGEIFTVYSNDDIVKDYSDAYIIPGLTDIHFHGAMGKDLCDGTKESIEAICEYEAQNGVTQVIPATMTLADEELERIFKAIGEYDGTKGAEFIGVHMEGPYISKDKIGAQNPKYLAMPSLEHFDKYQKLSNNRIKKITIAPEVDGAKEFIKERADEVVISVGHTDCDYDTALEAFDLGARSVTHLFNALNDIKHRSPGVCGAAFDSPEVMVELITDGVHIHPSVIRMIYAMFGDDRVILISDSMMATGLSDGKYSLGGQDVYVKGKKATLESGTIAGSASNLFDCIRYAYSIGVPFESLVKSAAVNSAKEAGIYDKYGSIRVGKYANFVVVDKDLNIIDVYIRGKKIGGVNENN</sequence>
<dbReference type="GO" id="GO:0046872">
    <property type="term" value="F:metal ion binding"/>
    <property type="evidence" value="ECO:0007669"/>
    <property type="project" value="UniProtKB-KW"/>
</dbReference>
<dbReference type="Proteomes" id="UP000831151">
    <property type="component" value="Chromosome"/>
</dbReference>
<keyword evidence="4 5" id="KW-0119">Carbohydrate metabolism</keyword>
<keyword evidence="2 8" id="KW-0479">Metal-binding</keyword>
<dbReference type="PANTHER" id="PTHR11113">
    <property type="entry name" value="N-ACETYLGLUCOSAMINE-6-PHOSPHATE DEACETYLASE"/>
    <property type="match status" value="1"/>
</dbReference>
<dbReference type="CDD" id="cd00854">
    <property type="entry name" value="NagA"/>
    <property type="match status" value="1"/>
</dbReference>
<comment type="similarity">
    <text evidence="1 5">Belongs to the metallo-dependent hydrolases superfamily. NagA family.</text>
</comment>
<feature type="binding site" evidence="7">
    <location>
        <position position="130"/>
    </location>
    <ligand>
        <name>substrate</name>
    </ligand>
</feature>
<dbReference type="AlphaFoldDB" id="A0A9E7DIT2"/>
<dbReference type="EC" id="3.5.1.25" evidence="10"/>
<organism evidence="10 11">
    <name type="scientific">Fenollaria massiliensis</name>
    <dbReference type="NCBI Taxonomy" id="938288"/>
    <lineage>
        <taxon>Bacteria</taxon>
        <taxon>Bacillati</taxon>
        <taxon>Bacillota</taxon>
        <taxon>Clostridia</taxon>
        <taxon>Eubacteriales</taxon>
        <taxon>Fenollaria</taxon>
    </lineage>
</organism>
<evidence type="ECO:0000313" key="10">
    <source>
        <dbReference type="EMBL" id="UQK58701.1"/>
    </source>
</evidence>
<dbReference type="InterPro" id="IPR032466">
    <property type="entry name" value="Metal_Hydrolase"/>
</dbReference>
<dbReference type="Pfam" id="PF01979">
    <property type="entry name" value="Amidohydro_1"/>
    <property type="match status" value="1"/>
</dbReference>
<evidence type="ECO:0000256" key="3">
    <source>
        <dbReference type="ARBA" id="ARBA00022801"/>
    </source>
</evidence>